<dbReference type="EMBL" id="QSSV01000002">
    <property type="protein sequence ID" value="RGM15855.1"/>
    <property type="molecule type" value="Genomic_DNA"/>
</dbReference>
<reference evidence="9" key="2">
    <citation type="submission" date="2016-01" db="EMBL/GenBank/DDBJ databases">
        <authorList>
            <person name="McClelland M."/>
            <person name="Jain A."/>
            <person name="Saraogi P."/>
            <person name="Mendelson R."/>
            <person name="Westerman R."/>
            <person name="SanMiguel P."/>
            <person name="Csonka L."/>
        </authorList>
    </citation>
    <scope>NUCLEOTIDE SEQUENCE</scope>
    <source>
        <strain evidence="9">CL09T03C01</strain>
    </source>
</reference>
<dbReference type="PANTHER" id="PTHR11177">
    <property type="entry name" value="CHITINASE"/>
    <property type="match status" value="1"/>
</dbReference>
<evidence type="ECO:0000256" key="5">
    <source>
        <dbReference type="RuleBase" id="RU000489"/>
    </source>
</evidence>
<organism evidence="9 12">
    <name type="scientific">Bacteroides stercoris</name>
    <dbReference type="NCBI Taxonomy" id="46506"/>
    <lineage>
        <taxon>Bacteria</taxon>
        <taxon>Pseudomonadati</taxon>
        <taxon>Bacteroidota</taxon>
        <taxon>Bacteroidia</taxon>
        <taxon>Bacteroidales</taxon>
        <taxon>Bacteroidaceae</taxon>
        <taxon>Bacteroides</taxon>
    </lineage>
</organism>
<feature type="domain" description="GH18" evidence="7">
    <location>
        <begin position="504"/>
        <end position="816"/>
    </location>
</feature>
<sequence precursor="true">MRKLVWSVLVAMAIFLSGCTDETESMSSSEHTVVHLIPDVDVSTRGLTAPQQVNGYHLRYILEAYAQEAEGTLGAKLIRLCQTSSTFELELMPDKTYTFLAWADYVSSGMDNVKLNNVNDEFYTTADLQNVSMNTAKWALNTAAKDAFCAVKKNIRAGAPIELSLKRPLAMMNIRTKTSVERTKAVQISYPSVYTAYNVLAADVTGKAGKQTFVAPVLTDDGNNRIAYDYLFVHPLADSGKYKQGSSLYNVIINLFGVTETADTPDASYEVESVPFSPNYRTNLICSDIAESEVQTQVSVSVDTAFETPEQTASKQFINSSYIRTSFYETGRIFTKGLQTCNDLIYLVANPYFGGPLYFEIPESTFSLSAGTTWMAGYADRTGVVSLDGTAQLDVKADILNKAIGEFPKFTFATWVYIDEWHAGAFLFKKQNGNNTPKVGLKLGDTVGKLTFFVDNTTHTYTTASLQTGAWHHVSLVHDGVAQNTELFVDGVSAGKTTAFPKLPFMNAYFNMYLGTGLKGKLDETFFSMLPMSAAEINEVKTDGLNFGNWNHTKVQAYWKYDEEQNPGKDSHSWVTIMEDVRSKLTGKDIKFRLGVSSGDWAAMIGNASNRTSFAKNIKTVLDKYQLDGVDLDFEWAYSADQFKNYSLTIQEIRKVIGSDYLLTVSLHPISYKITPEAVAACDWISFQCYGPKAIEFPYESYTSHLQAAINYGIPTEKLVPGLPFYGTKNWNSGSSEGTVAYFDMVKEGSVKNTTDDQVTYKGTTYYLNSVSTIQKKVRYALGQHMHGVMSWDLATDCDYENSLSLQRAVVEEIRK</sequence>
<dbReference type="Pfam" id="PF13385">
    <property type="entry name" value="Laminin_G_3"/>
    <property type="match status" value="1"/>
</dbReference>
<evidence type="ECO:0000313" key="11">
    <source>
        <dbReference type="EMBL" id="RGR28782.1"/>
    </source>
</evidence>
<evidence type="ECO:0000259" key="7">
    <source>
        <dbReference type="PROSITE" id="PS51910"/>
    </source>
</evidence>
<dbReference type="InterPro" id="IPR001791">
    <property type="entry name" value="Laminin_G"/>
</dbReference>
<name>A0A108TCB4_BACSE</name>
<evidence type="ECO:0000313" key="10">
    <source>
        <dbReference type="EMBL" id="RGM15855.1"/>
    </source>
</evidence>
<evidence type="ECO:0000256" key="4">
    <source>
        <dbReference type="ARBA" id="ARBA00023295"/>
    </source>
</evidence>
<dbReference type="Pfam" id="PF20200">
    <property type="entry name" value="DUF6562"/>
    <property type="match status" value="1"/>
</dbReference>
<dbReference type="InterPro" id="IPR017853">
    <property type="entry name" value="GH"/>
</dbReference>
<evidence type="ECO:0000313" key="12">
    <source>
        <dbReference type="Proteomes" id="UP000056419"/>
    </source>
</evidence>
<accession>A0A108TCB4</accession>
<dbReference type="GO" id="GO:0005975">
    <property type="term" value="P:carbohydrate metabolic process"/>
    <property type="evidence" value="ECO:0007669"/>
    <property type="project" value="InterPro"/>
</dbReference>
<evidence type="ECO:0000256" key="2">
    <source>
        <dbReference type="ARBA" id="ARBA00012729"/>
    </source>
</evidence>
<dbReference type="EMBL" id="QRUB01000003">
    <property type="protein sequence ID" value="RGR28782.1"/>
    <property type="molecule type" value="Genomic_DNA"/>
</dbReference>
<reference evidence="9 12" key="1">
    <citation type="journal article" date="2016" name="BMC Genomics">
        <title>Type VI secretion systems of human gut Bacteroidales segregate into three genetic architectures, two of which are contained on mobile genetic elements.</title>
        <authorList>
            <person name="Coyne M.J."/>
            <person name="Roelofs K.G."/>
            <person name="Comstock L.E."/>
        </authorList>
    </citation>
    <scope>NUCLEOTIDE SEQUENCE [LARGE SCALE GENOMIC DNA]</scope>
    <source>
        <strain evidence="9 12">CL09T03C01</strain>
    </source>
</reference>
<dbReference type="PROSITE" id="PS51910">
    <property type="entry name" value="GH18_2"/>
    <property type="match status" value="1"/>
</dbReference>
<dbReference type="RefSeq" id="WP_060385245.1">
    <property type="nucleotide sequence ID" value="NZ_LRGC01000002.1"/>
</dbReference>
<dbReference type="Proteomes" id="UP000056419">
    <property type="component" value="Unassembled WGS sequence"/>
</dbReference>
<dbReference type="InterPro" id="IPR013320">
    <property type="entry name" value="ConA-like_dom_sf"/>
</dbReference>
<evidence type="ECO:0000313" key="15">
    <source>
        <dbReference type="Proteomes" id="UP000467334"/>
    </source>
</evidence>
<reference evidence="13 14" key="3">
    <citation type="submission" date="2018-08" db="EMBL/GenBank/DDBJ databases">
        <title>A genome reference for cultivated species of the human gut microbiota.</title>
        <authorList>
            <person name="Zou Y."/>
            <person name="Xue W."/>
            <person name="Luo G."/>
        </authorList>
    </citation>
    <scope>NUCLEOTIDE SEQUENCE [LARGE SCALE GENOMIC DNA]</scope>
    <source>
        <strain evidence="11 14">AF25-6</strain>
        <strain evidence="10 13">TF03-6</strain>
    </source>
</reference>
<evidence type="ECO:0000313" key="9">
    <source>
        <dbReference type="EMBL" id="KWR57181.1"/>
    </source>
</evidence>
<feature type="signal peptide" evidence="6">
    <location>
        <begin position="1"/>
        <end position="22"/>
    </location>
</feature>
<evidence type="ECO:0000256" key="6">
    <source>
        <dbReference type="SAM" id="SignalP"/>
    </source>
</evidence>
<dbReference type="SMART" id="SM00636">
    <property type="entry name" value="Glyco_18"/>
    <property type="match status" value="1"/>
</dbReference>
<dbReference type="SUPFAM" id="SSF49899">
    <property type="entry name" value="Concanavalin A-like lectins/glucanases"/>
    <property type="match status" value="1"/>
</dbReference>
<proteinExistence type="predicted"/>
<dbReference type="EMBL" id="WCLE01000013">
    <property type="protein sequence ID" value="KAB5314864.1"/>
    <property type="molecule type" value="Genomic_DNA"/>
</dbReference>
<gene>
    <name evidence="9" type="primary">chiA1_1</name>
    <name evidence="9" type="ORF">AA415_00638</name>
    <name evidence="11" type="ORF">DWY58_05835</name>
    <name evidence="10" type="ORF">DXC34_01955</name>
    <name evidence="8" type="ORF">F9958_07950</name>
</gene>
<reference evidence="8 15" key="4">
    <citation type="journal article" date="2019" name="Nat. Med.">
        <title>A library of human gut bacterial isolates paired with longitudinal multiomics data enables mechanistic microbiome research.</title>
        <authorList>
            <person name="Poyet M."/>
            <person name="Groussin M."/>
            <person name="Gibbons S.M."/>
            <person name="Avila-Pacheco J."/>
            <person name="Jiang X."/>
            <person name="Kearney S.M."/>
            <person name="Perrotta A.R."/>
            <person name="Berdy B."/>
            <person name="Zhao S."/>
            <person name="Lieberman T.D."/>
            <person name="Swanson P.K."/>
            <person name="Smith M."/>
            <person name="Roesemann S."/>
            <person name="Alexander J.E."/>
            <person name="Rich S.A."/>
            <person name="Livny J."/>
            <person name="Vlamakis H."/>
            <person name="Clish C."/>
            <person name="Bullock K."/>
            <person name="Deik A."/>
            <person name="Scott J."/>
            <person name="Pierce K.A."/>
            <person name="Xavier R.J."/>
            <person name="Alm E.J."/>
        </authorList>
    </citation>
    <scope>NUCLEOTIDE SEQUENCE [LARGE SCALE GENOMIC DNA]</scope>
    <source>
        <strain evidence="8 15">BIOML-A6</strain>
    </source>
</reference>
<dbReference type="GO" id="GO:0008061">
    <property type="term" value="F:chitin binding"/>
    <property type="evidence" value="ECO:0007669"/>
    <property type="project" value="InterPro"/>
</dbReference>
<evidence type="ECO:0000313" key="8">
    <source>
        <dbReference type="EMBL" id="KAB5314864.1"/>
    </source>
</evidence>
<evidence type="ECO:0000256" key="1">
    <source>
        <dbReference type="ARBA" id="ARBA00000822"/>
    </source>
</evidence>
<dbReference type="PANTHER" id="PTHR11177:SF317">
    <property type="entry name" value="CHITINASE 12-RELATED"/>
    <property type="match status" value="1"/>
</dbReference>
<dbReference type="SUPFAM" id="SSF51445">
    <property type="entry name" value="(Trans)glycosidases"/>
    <property type="match status" value="1"/>
</dbReference>
<dbReference type="AlphaFoldDB" id="A0A108TCB4"/>
<dbReference type="Pfam" id="PF00704">
    <property type="entry name" value="Glyco_hydro_18"/>
    <property type="match status" value="1"/>
</dbReference>
<dbReference type="PATRIC" id="fig|46506.5.peg.684"/>
<dbReference type="InterPro" id="IPR001579">
    <property type="entry name" value="Glyco_hydro_18_chit_AS"/>
</dbReference>
<comment type="catalytic activity">
    <reaction evidence="1">
        <text>Random endo-hydrolysis of N-acetyl-beta-D-glucosaminide (1-&gt;4)-beta-linkages in chitin and chitodextrins.</text>
        <dbReference type="EC" id="3.2.1.14"/>
    </reaction>
</comment>
<keyword evidence="4 5" id="KW-0326">Glycosidase</keyword>
<dbReference type="Gene3D" id="3.40.5.30">
    <property type="entry name" value="(Trans)glycosidases - domain 2"/>
    <property type="match status" value="1"/>
</dbReference>
<dbReference type="InterPro" id="IPR050314">
    <property type="entry name" value="Glycosyl_Hydrlase_18"/>
</dbReference>
<dbReference type="CDD" id="cd00110">
    <property type="entry name" value="LamG"/>
    <property type="match status" value="1"/>
</dbReference>
<dbReference type="Proteomes" id="UP000284161">
    <property type="component" value="Unassembled WGS sequence"/>
</dbReference>
<dbReference type="InterPro" id="IPR046692">
    <property type="entry name" value="DUF6562"/>
</dbReference>
<dbReference type="STRING" id="46506.AA415_00638"/>
<keyword evidence="6" id="KW-0732">Signal</keyword>
<dbReference type="PROSITE" id="PS51257">
    <property type="entry name" value="PROKAR_LIPOPROTEIN"/>
    <property type="match status" value="1"/>
</dbReference>
<dbReference type="PROSITE" id="PS01095">
    <property type="entry name" value="GH18_1"/>
    <property type="match status" value="1"/>
</dbReference>
<dbReference type="GO" id="GO:0008843">
    <property type="term" value="F:endochitinase activity"/>
    <property type="evidence" value="ECO:0007669"/>
    <property type="project" value="UniProtKB-EC"/>
</dbReference>
<dbReference type="Gene3D" id="2.60.120.200">
    <property type="match status" value="1"/>
</dbReference>
<dbReference type="EC" id="3.2.1.14" evidence="2"/>
<dbReference type="EMBL" id="LRGC01000002">
    <property type="protein sequence ID" value="KWR57181.1"/>
    <property type="molecule type" value="Genomic_DNA"/>
</dbReference>
<dbReference type="InterPro" id="IPR011583">
    <property type="entry name" value="Chitinase_II/V-like_cat"/>
</dbReference>
<dbReference type="Proteomes" id="UP000467334">
    <property type="component" value="Unassembled WGS sequence"/>
</dbReference>
<dbReference type="InterPro" id="IPR001223">
    <property type="entry name" value="Glyco_hydro18_cat"/>
</dbReference>
<comment type="caution">
    <text evidence="9">The sequence shown here is derived from an EMBL/GenBank/DDBJ whole genome shotgun (WGS) entry which is preliminary data.</text>
</comment>
<protein>
    <recommendedName>
        <fullName evidence="2">chitinase</fullName>
        <ecNumber evidence="2">3.2.1.14</ecNumber>
    </recommendedName>
</protein>
<dbReference type="Proteomes" id="UP000261223">
    <property type="component" value="Unassembled WGS sequence"/>
</dbReference>
<evidence type="ECO:0000313" key="13">
    <source>
        <dbReference type="Proteomes" id="UP000261223"/>
    </source>
</evidence>
<evidence type="ECO:0000313" key="14">
    <source>
        <dbReference type="Proteomes" id="UP000284161"/>
    </source>
</evidence>
<evidence type="ECO:0000256" key="3">
    <source>
        <dbReference type="ARBA" id="ARBA00022801"/>
    </source>
</evidence>
<feature type="chain" id="PRO_5033247057" description="chitinase" evidence="6">
    <location>
        <begin position="23"/>
        <end position="816"/>
    </location>
</feature>
<keyword evidence="3 5" id="KW-0378">Hydrolase</keyword>
<dbReference type="Gene3D" id="3.20.20.80">
    <property type="entry name" value="Glycosidases"/>
    <property type="match status" value="1"/>
</dbReference>
<keyword evidence="12" id="KW-1185">Reference proteome</keyword>